<dbReference type="OrthoDB" id="689350at2759"/>
<sequence length="280" mass="31727">MSSRCGRRSSMNARLGSIIELPTSREKSAAMESIVGLAVSSLSADPPGRTIPPCALAKDPPTSFISGPPSTLLHAFPSRWDPDTWSVRLRLRSQLSHRSWRRYRTDAGSTTSLLACSWRRYGVSCCGRDETRTPWVGQWFTTLPPDQWTELREMRSRGRPDRDVHLLWGRQPEMRTMQSEVRVERGGIDIWEWRGGRLKEETEGGRDWAEFPEDARWRRGVGAIGGNVVVVGSGGNKAMNRRYIYMRWRGEGGCSTEVGATGRILRLHSEYLPHRDLNTD</sequence>
<protein>
    <submittedName>
        <fullName evidence="1">Uncharacterized protein</fullName>
    </submittedName>
</protein>
<gene>
    <name evidence="1" type="ORF">HPP92_003640</name>
</gene>
<accession>A0A835RVI0</accession>
<organism evidence="1 2">
    <name type="scientific">Vanilla planifolia</name>
    <name type="common">Vanilla</name>
    <dbReference type="NCBI Taxonomy" id="51239"/>
    <lineage>
        <taxon>Eukaryota</taxon>
        <taxon>Viridiplantae</taxon>
        <taxon>Streptophyta</taxon>
        <taxon>Embryophyta</taxon>
        <taxon>Tracheophyta</taxon>
        <taxon>Spermatophyta</taxon>
        <taxon>Magnoliopsida</taxon>
        <taxon>Liliopsida</taxon>
        <taxon>Asparagales</taxon>
        <taxon>Orchidaceae</taxon>
        <taxon>Vanilloideae</taxon>
        <taxon>Vanilleae</taxon>
        <taxon>Vanilla</taxon>
    </lineage>
</organism>
<evidence type="ECO:0000313" key="1">
    <source>
        <dbReference type="EMBL" id="KAG0498949.1"/>
    </source>
</evidence>
<proteinExistence type="predicted"/>
<dbReference type="AlphaFoldDB" id="A0A835RVI0"/>
<dbReference type="EMBL" id="JADCNL010000001">
    <property type="protein sequence ID" value="KAG0498949.1"/>
    <property type="molecule type" value="Genomic_DNA"/>
</dbReference>
<keyword evidence="2" id="KW-1185">Reference proteome</keyword>
<evidence type="ECO:0000313" key="2">
    <source>
        <dbReference type="Proteomes" id="UP000636800"/>
    </source>
</evidence>
<reference evidence="1 2" key="1">
    <citation type="journal article" date="2020" name="Nat. Food">
        <title>A phased Vanilla planifolia genome enables genetic improvement of flavour and production.</title>
        <authorList>
            <person name="Hasing T."/>
            <person name="Tang H."/>
            <person name="Brym M."/>
            <person name="Khazi F."/>
            <person name="Huang T."/>
            <person name="Chambers A.H."/>
        </authorList>
    </citation>
    <scope>NUCLEOTIDE SEQUENCE [LARGE SCALE GENOMIC DNA]</scope>
    <source>
        <tissue evidence="1">Leaf</tissue>
    </source>
</reference>
<dbReference type="Proteomes" id="UP000636800">
    <property type="component" value="Chromosome 1"/>
</dbReference>
<name>A0A835RVI0_VANPL</name>
<comment type="caution">
    <text evidence="1">The sequence shown here is derived from an EMBL/GenBank/DDBJ whole genome shotgun (WGS) entry which is preliminary data.</text>
</comment>